<organism evidence="1 2">
    <name type="scientific">Mycoplasma wenyonii</name>
    <dbReference type="NCBI Taxonomy" id="65123"/>
    <lineage>
        <taxon>Bacteria</taxon>
        <taxon>Bacillati</taxon>
        <taxon>Mycoplasmatota</taxon>
        <taxon>Mollicutes</taxon>
        <taxon>Mycoplasmataceae</taxon>
        <taxon>Mycoplasma</taxon>
    </lineage>
</organism>
<sequence length="199" mass="21835">MGPKVFVAVVAFRGGCIGAPLLLWKESASGTVTKKPQFPKVPSNQLITAENKSKVTRDLPTVDKANAGRGNCAIQKMSDDSIDFLLKQEKGSKFYVELLCEKDNSDAGSGSWSYIWVGLVPEALFADGFALEVDKNFNLKTNTVTEREQKKTTFRSNALKSPFDGIWGGELQNRKGKTVTTISVSDSSNQEFKIYTLPD</sequence>
<protein>
    <submittedName>
        <fullName evidence="1">Uncharacterized protein</fullName>
    </submittedName>
</protein>
<dbReference type="RefSeq" id="WP_112665513.1">
    <property type="nucleotide sequence ID" value="NZ_QKVO01000007.1"/>
</dbReference>
<gene>
    <name evidence="1" type="ORF">DNK47_02105</name>
</gene>
<dbReference type="EMBL" id="QKVO01000007">
    <property type="protein sequence ID" value="RAO94988.1"/>
    <property type="molecule type" value="Genomic_DNA"/>
</dbReference>
<name>A0A328PPV0_9MOLU</name>
<evidence type="ECO:0000313" key="2">
    <source>
        <dbReference type="Proteomes" id="UP000249762"/>
    </source>
</evidence>
<keyword evidence="2" id="KW-1185">Reference proteome</keyword>
<dbReference type="Proteomes" id="UP000249762">
    <property type="component" value="Unassembled WGS sequence"/>
</dbReference>
<comment type="caution">
    <text evidence="1">The sequence shown here is derived from an EMBL/GenBank/DDBJ whole genome shotgun (WGS) entry which is preliminary data.</text>
</comment>
<reference evidence="2" key="1">
    <citation type="submission" date="2018-06" db="EMBL/GenBank/DDBJ databases">
        <authorList>
            <person name="Martinez Ocampo F."/>
            <person name="Quiroz Castaneda R.E."/>
            <person name="Rojas Lopez X."/>
        </authorList>
    </citation>
    <scope>NUCLEOTIDE SEQUENCE [LARGE SCALE GENOMIC DNA]</scope>
    <source>
        <strain evidence="2">INIFAP02</strain>
    </source>
</reference>
<proteinExistence type="predicted"/>
<accession>A0A328PPV0</accession>
<dbReference type="AlphaFoldDB" id="A0A328PPV0"/>
<evidence type="ECO:0000313" key="1">
    <source>
        <dbReference type="EMBL" id="RAO94988.1"/>
    </source>
</evidence>